<dbReference type="PROSITE" id="PS51471">
    <property type="entry name" value="FE2OG_OXY"/>
    <property type="match status" value="1"/>
</dbReference>
<dbReference type="PROSITE" id="PS00658">
    <property type="entry name" value="FORK_HEAD_2"/>
    <property type="match status" value="1"/>
</dbReference>
<organism evidence="13">
    <name type="scientific">Haemonchus contortus</name>
    <name type="common">Barber pole worm</name>
    <dbReference type="NCBI Taxonomy" id="6289"/>
    <lineage>
        <taxon>Eukaryota</taxon>
        <taxon>Metazoa</taxon>
        <taxon>Ecdysozoa</taxon>
        <taxon>Nematoda</taxon>
        <taxon>Chromadorea</taxon>
        <taxon>Rhabditida</taxon>
        <taxon>Rhabditina</taxon>
        <taxon>Rhabditomorpha</taxon>
        <taxon>Strongyloidea</taxon>
        <taxon>Trichostrongylidae</taxon>
        <taxon>Haemonchus</taxon>
    </lineage>
</organism>
<comment type="cofactor">
    <cofactor evidence="1">
        <name>Fe(2+)</name>
        <dbReference type="ChEBI" id="CHEBI:29033"/>
    </cofactor>
</comment>
<evidence type="ECO:0000256" key="4">
    <source>
        <dbReference type="ARBA" id="ARBA00022723"/>
    </source>
</evidence>
<evidence type="ECO:0000313" key="13">
    <source>
        <dbReference type="EMBL" id="CDL95116.1"/>
    </source>
</evidence>
<evidence type="ECO:0000313" key="14">
    <source>
        <dbReference type="EMBL" id="CDL95124.1"/>
    </source>
</evidence>
<dbReference type="GO" id="GO:0051213">
    <property type="term" value="F:dioxygenase activity"/>
    <property type="evidence" value="ECO:0007669"/>
    <property type="project" value="UniProtKB-KW"/>
</dbReference>
<evidence type="ECO:0000259" key="11">
    <source>
        <dbReference type="PROSITE" id="PS50039"/>
    </source>
</evidence>
<dbReference type="InterPro" id="IPR032862">
    <property type="entry name" value="ALKBH6"/>
</dbReference>
<dbReference type="AlphaFoldDB" id="W6ND72"/>
<dbReference type="InterPro" id="IPR036390">
    <property type="entry name" value="WH_DNA-bd_sf"/>
</dbReference>
<evidence type="ECO:0000256" key="3">
    <source>
        <dbReference type="ARBA" id="ARBA00007879"/>
    </source>
</evidence>
<evidence type="ECO:0000256" key="9">
    <source>
        <dbReference type="ARBA" id="ARBA00023242"/>
    </source>
</evidence>
<dbReference type="PROSITE" id="PS50039">
    <property type="entry name" value="FORK_HEAD_3"/>
    <property type="match status" value="1"/>
</dbReference>
<evidence type="ECO:0000259" key="12">
    <source>
        <dbReference type="PROSITE" id="PS51471"/>
    </source>
</evidence>
<dbReference type="InterPro" id="IPR001766">
    <property type="entry name" value="Fork_head_dom"/>
</dbReference>
<dbReference type="SMART" id="SM00339">
    <property type="entry name" value="FH"/>
    <property type="match status" value="1"/>
</dbReference>
<comment type="subcellular location">
    <subcellularLocation>
        <location evidence="2 10">Nucleus</location>
    </subcellularLocation>
</comment>
<keyword evidence="6" id="KW-0560">Oxidoreductase</keyword>
<feature type="domain" description="Fork-head" evidence="11">
    <location>
        <begin position="219"/>
        <end position="319"/>
    </location>
</feature>
<evidence type="ECO:0000256" key="8">
    <source>
        <dbReference type="ARBA" id="ARBA00023125"/>
    </source>
</evidence>
<comment type="similarity">
    <text evidence="3">Belongs to the alkB family.</text>
</comment>
<dbReference type="Pfam" id="PF00250">
    <property type="entry name" value="Forkhead"/>
    <property type="match status" value="1"/>
</dbReference>
<comment type="caution">
    <text evidence="13">The sequence shown here is derived from an EMBL/GenBank/DDBJ whole genome shotgun (WGS) entry which is preliminary data.</text>
</comment>
<dbReference type="SUPFAM" id="SSF46785">
    <property type="entry name" value="Winged helix' DNA-binding domain"/>
    <property type="match status" value="1"/>
</dbReference>
<keyword evidence="9 10" id="KW-0539">Nucleus</keyword>
<dbReference type="Gene3D" id="2.60.120.590">
    <property type="entry name" value="Alpha-ketoglutarate-dependent dioxygenase AlkB-like"/>
    <property type="match status" value="1"/>
</dbReference>
<dbReference type="EMBL" id="CAVP010058738">
    <property type="protein sequence ID" value="CDL95116.1"/>
    <property type="molecule type" value="Genomic_DNA"/>
</dbReference>
<dbReference type="PANTHER" id="PTHR46030">
    <property type="entry name" value="ALPHA-KETOGLUTARATE-DEPENDENT DIOXYGENASE ALKB HOMOLOG 6"/>
    <property type="match status" value="1"/>
</dbReference>
<feature type="DNA-binding region" description="Fork-head" evidence="10">
    <location>
        <begin position="219"/>
        <end position="319"/>
    </location>
</feature>
<evidence type="ECO:0000256" key="7">
    <source>
        <dbReference type="ARBA" id="ARBA00023004"/>
    </source>
</evidence>
<reference evidence="13" key="2">
    <citation type="submission" date="2013-05" db="EMBL/GenBank/DDBJ databases">
        <title>The genome and transcriptome of Haemonchus contortus: a key model parasite for drug and vaccine discovery.</title>
        <authorList>
            <person name="Laing R."/>
            <person name="Kikuchi T."/>
            <person name="Martinelli A."/>
            <person name="Tsai I.J."/>
            <person name="Beech R.N."/>
            <person name="Redman E."/>
            <person name="Holroyd N."/>
            <person name="Bartley D.J."/>
            <person name="Beasley H."/>
            <person name="Britton C."/>
            <person name="Curran D."/>
            <person name="Devaney E."/>
            <person name="Gilabert A."/>
            <person name="Jackson F."/>
            <person name="Hunt M."/>
            <person name="Johnston S."/>
            <person name="Kryukov I."/>
            <person name="Li K."/>
            <person name="Morrison A.A."/>
            <person name="Reid A.J."/>
            <person name="Sargison N."/>
            <person name="Saunders G."/>
            <person name="Wasmuth J.D."/>
            <person name="Wolstenholme A."/>
            <person name="Berriman M."/>
            <person name="Gilleard J.S."/>
            <person name="Cotton J.A."/>
        </authorList>
    </citation>
    <scope>NUCLEOTIDE SEQUENCE [LARGE SCALE GENOMIC DNA]</scope>
    <source>
        <strain evidence="13">ISE/inbred ISE</strain>
    </source>
</reference>
<evidence type="ECO:0000256" key="6">
    <source>
        <dbReference type="ARBA" id="ARBA00023002"/>
    </source>
</evidence>
<dbReference type="PRINTS" id="PR00053">
    <property type="entry name" value="FORKHEAD"/>
</dbReference>
<proteinExistence type="inferred from homology"/>
<dbReference type="GO" id="GO:0046872">
    <property type="term" value="F:metal ion binding"/>
    <property type="evidence" value="ECO:0007669"/>
    <property type="project" value="UniProtKB-KW"/>
</dbReference>
<evidence type="ECO:0000256" key="5">
    <source>
        <dbReference type="ARBA" id="ARBA00022964"/>
    </source>
</evidence>
<dbReference type="PANTHER" id="PTHR46030:SF1">
    <property type="entry name" value="ALPHA-KETOGLUTARATE-DEPENDENT DIOXYGENASE ALKB HOMOLOG 6"/>
    <property type="match status" value="1"/>
</dbReference>
<dbReference type="SUPFAM" id="SSF51197">
    <property type="entry name" value="Clavaminate synthase-like"/>
    <property type="match status" value="1"/>
</dbReference>
<keyword evidence="4" id="KW-0479">Metal-binding</keyword>
<keyword evidence="7" id="KW-0408">Iron</keyword>
<evidence type="ECO:0000256" key="2">
    <source>
        <dbReference type="ARBA" id="ARBA00004123"/>
    </source>
</evidence>
<protein>
    <submittedName>
        <fullName evidence="13">Transcription factor and Oxoglutarate iron-dependent oxygenase domain containing protein</fullName>
    </submittedName>
</protein>
<feature type="domain" description="Fe2OG dioxygenase" evidence="12">
    <location>
        <begin position="647"/>
        <end position="767"/>
    </location>
</feature>
<dbReference type="InterPro" id="IPR030456">
    <property type="entry name" value="TF_fork_head_CS_2"/>
</dbReference>
<keyword evidence="5" id="KW-0223">Dioxygenase</keyword>
<accession>W6ND72</accession>
<dbReference type="GO" id="GO:0043565">
    <property type="term" value="F:sequence-specific DNA binding"/>
    <property type="evidence" value="ECO:0007669"/>
    <property type="project" value="InterPro"/>
</dbReference>
<dbReference type="GO" id="GO:0003700">
    <property type="term" value="F:DNA-binding transcription factor activity"/>
    <property type="evidence" value="ECO:0007669"/>
    <property type="project" value="InterPro"/>
</dbReference>
<dbReference type="GO" id="GO:0005634">
    <property type="term" value="C:nucleus"/>
    <property type="evidence" value="ECO:0007669"/>
    <property type="project" value="UniProtKB-SubCell"/>
</dbReference>
<evidence type="ECO:0000256" key="1">
    <source>
        <dbReference type="ARBA" id="ARBA00001954"/>
    </source>
</evidence>
<keyword evidence="8 10" id="KW-0238">DNA-binding</keyword>
<evidence type="ECO:0000256" key="10">
    <source>
        <dbReference type="PROSITE-ProRule" id="PRU00089"/>
    </source>
</evidence>
<sequence>MLVTTDGYAQLNVVKEEARGMIPSRSGAEESVRSSISSISVYNKLDNTLRGPKRPYQSQELEVSRVAANTKIRAEYPVKVCPTTHASSILRGNSWTVQASSGQQIQSQYQLNPVHEKIRPSVAVCVEPPTATAPVKTGTQYGITASIARPSGVSRIHPEKRWVDEDITHYGAIEENCDFDEWVDRIDVSKFAEDISVDLMSRPKLVKKEKIPHSSPYPKPGWSYSNLIALALKNSETGQLTVSEIYAFMLEHFPYFRTAPNGWKNSVRHNLSLNKCFCKVDVDEDAPLMHQTRKSCLWMINPERIHKVENDIRKWRERNPDSVTEGMARPEDLQAIEEGTKGLPVSRSSKHVLKSAPVEKSSRREVSFMRRNDDQLYDEDAIAAQDLFHIVKQELQSQAKEAEEIVVNQNLYIPEVKHEAVDERLHFVSRSSAVEEFMQTSFPSSETMLESVGDSAAKRPRSDSLYSPSKEIPVMDLLPSAFVDAFLSLTPPKAKRVERDRSLSPVGIESGFRHAHDALNDNSLLAAALEQSPYKMPLKNYPFLLSAYQGIVLGIMEDREAISKYLVTKAPPSLYYIPNFITPEEEEVITSCIVNAPQPKWTVLLNRRLQNYGGVVGKKALIPADDIPLELSYLMKKIDSLGVFPNPSNHVLVNEYIPGQGIMPHTDGPAFFRLVSNVTMGSHALLDLYRPVNQEVVESEEERYVGSMLLEPRSLFLMTDDAYVNMLHGIKEVKEDFIDGKVFNGGEHQGETLTRGTRYSVTIRNVPHVSKLSVSSLLTKK</sequence>
<dbReference type="Gene3D" id="1.10.10.10">
    <property type="entry name" value="Winged helix-like DNA-binding domain superfamily/Winged helix DNA-binding domain"/>
    <property type="match status" value="1"/>
</dbReference>
<dbReference type="EMBL" id="CAVP010058741">
    <property type="protein sequence ID" value="CDL95124.1"/>
    <property type="molecule type" value="Genomic_DNA"/>
</dbReference>
<dbReference type="InterPro" id="IPR036388">
    <property type="entry name" value="WH-like_DNA-bd_sf"/>
</dbReference>
<gene>
    <name evidence="14" type="ORF">HCOI_01069100</name>
    <name evidence="13" type="ORF">HCOI_01070700</name>
</gene>
<dbReference type="InterPro" id="IPR005123">
    <property type="entry name" value="Oxoglu/Fe-dep_dioxygenase_dom"/>
</dbReference>
<name>W6ND72_HAECO</name>
<reference evidence="13" key="1">
    <citation type="submission" date="2013-03" db="EMBL/GenBank/DDBJ databases">
        <authorList>
            <person name="Aslett M."/>
        </authorList>
    </citation>
    <scope>NUCLEOTIDE SEQUENCE [LARGE SCALE GENOMIC DNA]</scope>
    <source>
        <strain evidence="13">ISE/inbred ISE</strain>
    </source>
</reference>
<dbReference type="InterPro" id="IPR037151">
    <property type="entry name" value="AlkB-like_sf"/>
</dbReference>